<keyword evidence="2" id="KW-1185">Reference proteome</keyword>
<organism evidence="1 2">
    <name type="scientific">Algoriphagus marincola</name>
    <dbReference type="NCBI Taxonomy" id="264027"/>
    <lineage>
        <taxon>Bacteria</taxon>
        <taxon>Pseudomonadati</taxon>
        <taxon>Bacteroidota</taxon>
        <taxon>Cytophagia</taxon>
        <taxon>Cytophagales</taxon>
        <taxon>Cyclobacteriaceae</taxon>
        <taxon>Algoriphagus</taxon>
    </lineage>
</organism>
<protein>
    <submittedName>
        <fullName evidence="1">Uncharacterized protein</fullName>
    </submittedName>
</protein>
<dbReference type="RefSeq" id="WP_222583100.1">
    <property type="nucleotide sequence ID" value="NZ_JAHVHP010000001.1"/>
</dbReference>
<dbReference type="Proteomes" id="UP000766609">
    <property type="component" value="Unassembled WGS sequence"/>
</dbReference>
<proteinExistence type="predicted"/>
<accession>A0ABS7N205</accession>
<sequence length="215" mass="24414">MIPAQKVLISSGKLEEGNFEIHRYEGDGERNTSSASGPGFYISGGTLEEIFVELWPDFDFKIARKYSEDLYTLRISTKGNLNESILDQIWNQISVNSQFTAIKSTKNQTGNCLQVRDPAQLSKYVYQPTNGVIKKDESKSGQIQLLGYSLKELAAKLSESKRLGKFFRDFDGVAYENSYSFRLNSTSLDALRESLDRYGLDFSYCTQEVLLYELK</sequence>
<comment type="caution">
    <text evidence="1">The sequence shown here is derived from an EMBL/GenBank/DDBJ whole genome shotgun (WGS) entry which is preliminary data.</text>
</comment>
<reference evidence="1 2" key="1">
    <citation type="submission" date="2021-06" db="EMBL/GenBank/DDBJ databases">
        <title>44 bacteria genomes isolated from Dapeng, Shenzhen.</title>
        <authorList>
            <person name="Zheng W."/>
            <person name="Yu S."/>
            <person name="Huang Y."/>
        </authorList>
    </citation>
    <scope>NUCLEOTIDE SEQUENCE [LARGE SCALE GENOMIC DNA]</scope>
    <source>
        <strain evidence="1 2">DP5N14-6</strain>
    </source>
</reference>
<dbReference type="EMBL" id="JAHVHP010000001">
    <property type="protein sequence ID" value="MBY5950020.1"/>
    <property type="molecule type" value="Genomic_DNA"/>
</dbReference>
<evidence type="ECO:0000313" key="1">
    <source>
        <dbReference type="EMBL" id="MBY5950020.1"/>
    </source>
</evidence>
<gene>
    <name evidence="1" type="ORF">KUV23_03485</name>
</gene>
<name>A0ABS7N205_9BACT</name>
<evidence type="ECO:0000313" key="2">
    <source>
        <dbReference type="Proteomes" id="UP000766609"/>
    </source>
</evidence>